<sequence>MSSASSPLKTSTIIAATVGTVVTGLLAYAVYFDHRRRTDPEFRKQLKKESKKLAKAQKELAEQAGKEQREAIKKAVNRVNSEGLPTDSEEIERYFMEEVAEGEKLCQDDSQKMEAALCFFRALKVYPQPDELVNIYDKTVPKPVLDILAEMIAIDPSIPIRTPARSSSAGASYDDEP</sequence>
<evidence type="ECO:0000256" key="9">
    <source>
        <dbReference type="ARBA" id="ARBA00023136"/>
    </source>
</evidence>
<name>A0A9P4NNK2_9PEZI</name>
<evidence type="ECO:0000256" key="15">
    <source>
        <dbReference type="SAM" id="Phobius"/>
    </source>
</evidence>
<evidence type="ECO:0000256" key="12">
    <source>
        <dbReference type="ARBA" id="ARBA00073975"/>
    </source>
</evidence>
<feature type="transmembrane region" description="Helical" evidence="15">
    <location>
        <begin position="12"/>
        <end position="32"/>
    </location>
</feature>
<dbReference type="GO" id="GO:0008320">
    <property type="term" value="F:protein transmembrane transporter activity"/>
    <property type="evidence" value="ECO:0007669"/>
    <property type="project" value="TreeGrafter"/>
</dbReference>
<keyword evidence="4 15" id="KW-0812">Transmembrane</keyword>
<protein>
    <recommendedName>
        <fullName evidence="11">Mitochondrial import receptor subunit TOM20</fullName>
    </recommendedName>
    <alternativeName>
        <fullName evidence="10">Mitochondrial 20 kDa outer membrane protein</fullName>
    </alternativeName>
    <alternativeName>
        <fullName evidence="12">Mitochondrial import receptor subunit tom20</fullName>
    </alternativeName>
    <alternativeName>
        <fullName evidence="13">Translocase of outer membrane 20 kDa subunit</fullName>
    </alternativeName>
</protein>
<dbReference type="PANTHER" id="PTHR12430">
    <property type="entry name" value="MITOCHONDRIAL IMPORT RECEPTOR SUBUNIT TOM20"/>
    <property type="match status" value="1"/>
</dbReference>
<keyword evidence="6" id="KW-0653">Protein transport</keyword>
<keyword evidence="7 15" id="KW-1133">Transmembrane helix</keyword>
<keyword evidence="17" id="KW-1185">Reference proteome</keyword>
<reference evidence="16" key="1">
    <citation type="journal article" date="2020" name="Stud. Mycol.">
        <title>101 Dothideomycetes genomes: a test case for predicting lifestyles and emergence of pathogens.</title>
        <authorList>
            <person name="Haridas S."/>
            <person name="Albert R."/>
            <person name="Binder M."/>
            <person name="Bloem J."/>
            <person name="Labutti K."/>
            <person name="Salamov A."/>
            <person name="Andreopoulos B."/>
            <person name="Baker S."/>
            <person name="Barry K."/>
            <person name="Bills G."/>
            <person name="Bluhm B."/>
            <person name="Cannon C."/>
            <person name="Castanera R."/>
            <person name="Culley D."/>
            <person name="Daum C."/>
            <person name="Ezra D."/>
            <person name="Gonzalez J."/>
            <person name="Henrissat B."/>
            <person name="Kuo A."/>
            <person name="Liang C."/>
            <person name="Lipzen A."/>
            <person name="Lutzoni F."/>
            <person name="Magnuson J."/>
            <person name="Mondo S."/>
            <person name="Nolan M."/>
            <person name="Ohm R."/>
            <person name="Pangilinan J."/>
            <person name="Park H.-J."/>
            <person name="Ramirez L."/>
            <person name="Alfaro M."/>
            <person name="Sun H."/>
            <person name="Tritt A."/>
            <person name="Yoshinaga Y."/>
            <person name="Zwiers L.-H."/>
            <person name="Turgeon B."/>
            <person name="Goodwin S."/>
            <person name="Spatafora J."/>
            <person name="Crous P."/>
            <person name="Grigoriev I."/>
        </authorList>
    </citation>
    <scope>NUCLEOTIDE SEQUENCE</scope>
    <source>
        <strain evidence="16">CBS 130266</strain>
    </source>
</reference>
<evidence type="ECO:0000256" key="6">
    <source>
        <dbReference type="ARBA" id="ARBA00022927"/>
    </source>
</evidence>
<evidence type="ECO:0000256" key="1">
    <source>
        <dbReference type="ARBA" id="ARBA00004572"/>
    </source>
</evidence>
<dbReference type="GO" id="GO:0030943">
    <property type="term" value="F:mitochondrion targeting sequence binding"/>
    <property type="evidence" value="ECO:0007669"/>
    <property type="project" value="TreeGrafter"/>
</dbReference>
<evidence type="ECO:0000256" key="11">
    <source>
        <dbReference type="ARBA" id="ARBA00068548"/>
    </source>
</evidence>
<evidence type="ECO:0000256" key="4">
    <source>
        <dbReference type="ARBA" id="ARBA00022692"/>
    </source>
</evidence>
<evidence type="ECO:0000313" key="16">
    <source>
        <dbReference type="EMBL" id="KAF2428291.1"/>
    </source>
</evidence>
<evidence type="ECO:0000256" key="3">
    <source>
        <dbReference type="ARBA" id="ARBA00022448"/>
    </source>
</evidence>
<comment type="caution">
    <text evidence="16">The sequence shown here is derived from an EMBL/GenBank/DDBJ whole genome shotgun (WGS) entry which is preliminary data.</text>
</comment>
<gene>
    <name evidence="16" type="ORF">EJ08DRAFT_636718</name>
</gene>
<dbReference type="PRINTS" id="PR00351">
    <property type="entry name" value="OM20RECEPTOR"/>
</dbReference>
<dbReference type="GO" id="GO:0030150">
    <property type="term" value="P:protein import into mitochondrial matrix"/>
    <property type="evidence" value="ECO:0007669"/>
    <property type="project" value="TreeGrafter"/>
</dbReference>
<keyword evidence="9 14" id="KW-0472">Membrane</keyword>
<dbReference type="AlphaFoldDB" id="A0A9P4NNK2"/>
<evidence type="ECO:0000313" key="17">
    <source>
        <dbReference type="Proteomes" id="UP000800235"/>
    </source>
</evidence>
<dbReference type="GO" id="GO:0016031">
    <property type="term" value="P:tRNA import into mitochondrion"/>
    <property type="evidence" value="ECO:0007669"/>
    <property type="project" value="TreeGrafter"/>
</dbReference>
<proteinExistence type="inferred from homology"/>
<dbReference type="GO" id="GO:0005742">
    <property type="term" value="C:mitochondrial outer membrane translocase complex"/>
    <property type="evidence" value="ECO:0007669"/>
    <property type="project" value="UniProtKB-UniRule"/>
</dbReference>
<comment type="similarity">
    <text evidence="2 14">Belongs to the Tom20 family.</text>
</comment>
<keyword evidence="5 14" id="KW-1000">Mitochondrion outer membrane</keyword>
<dbReference type="Proteomes" id="UP000800235">
    <property type="component" value="Unassembled WGS sequence"/>
</dbReference>
<dbReference type="EMBL" id="MU007055">
    <property type="protein sequence ID" value="KAF2428291.1"/>
    <property type="molecule type" value="Genomic_DNA"/>
</dbReference>
<evidence type="ECO:0000256" key="14">
    <source>
        <dbReference type="PIRNR" id="PIRNR037707"/>
    </source>
</evidence>
<dbReference type="PIRSF" id="PIRSF037707">
    <property type="entry name" value="MAS20_rcpt"/>
    <property type="match status" value="1"/>
</dbReference>
<evidence type="ECO:0000256" key="2">
    <source>
        <dbReference type="ARBA" id="ARBA00005792"/>
    </source>
</evidence>
<dbReference type="InterPro" id="IPR023392">
    <property type="entry name" value="Tom20_dom_sf"/>
</dbReference>
<evidence type="ECO:0000256" key="5">
    <source>
        <dbReference type="ARBA" id="ARBA00022787"/>
    </source>
</evidence>
<dbReference type="FunFam" id="1.20.960.10:FF:000002">
    <property type="entry name" value="Mitochondrial import receptor subunit TOM20"/>
    <property type="match status" value="1"/>
</dbReference>
<organism evidence="16 17">
    <name type="scientific">Tothia fuscella</name>
    <dbReference type="NCBI Taxonomy" id="1048955"/>
    <lineage>
        <taxon>Eukaryota</taxon>
        <taxon>Fungi</taxon>
        <taxon>Dikarya</taxon>
        <taxon>Ascomycota</taxon>
        <taxon>Pezizomycotina</taxon>
        <taxon>Dothideomycetes</taxon>
        <taxon>Pleosporomycetidae</taxon>
        <taxon>Venturiales</taxon>
        <taxon>Cylindrosympodiaceae</taxon>
        <taxon>Tothia</taxon>
    </lineage>
</organism>
<dbReference type="PANTHER" id="PTHR12430:SF0">
    <property type="entry name" value="TRANSLOCASE OF OUTER MITOCHONDRIAL MEMBRANE 20"/>
    <property type="match status" value="1"/>
</dbReference>
<dbReference type="NCBIfam" id="TIGR00985">
    <property type="entry name" value="3a0801s04tom"/>
    <property type="match status" value="1"/>
</dbReference>
<evidence type="ECO:0000256" key="13">
    <source>
        <dbReference type="ARBA" id="ARBA00080405"/>
    </source>
</evidence>
<evidence type="ECO:0000256" key="7">
    <source>
        <dbReference type="ARBA" id="ARBA00022989"/>
    </source>
</evidence>
<dbReference type="InterPro" id="IPR002056">
    <property type="entry name" value="MAS20"/>
</dbReference>
<evidence type="ECO:0000256" key="8">
    <source>
        <dbReference type="ARBA" id="ARBA00023128"/>
    </source>
</evidence>
<evidence type="ECO:0000256" key="10">
    <source>
        <dbReference type="ARBA" id="ARBA00042705"/>
    </source>
</evidence>
<comment type="subcellular location">
    <subcellularLocation>
        <location evidence="1">Mitochondrion outer membrane</location>
        <topology evidence="1">Single-pass membrane protein</topology>
    </subcellularLocation>
</comment>
<dbReference type="GO" id="GO:0006886">
    <property type="term" value="P:intracellular protein transport"/>
    <property type="evidence" value="ECO:0007669"/>
    <property type="project" value="InterPro"/>
</dbReference>
<dbReference type="GO" id="GO:0006605">
    <property type="term" value="P:protein targeting"/>
    <property type="evidence" value="ECO:0007669"/>
    <property type="project" value="InterPro"/>
</dbReference>
<dbReference type="OrthoDB" id="2154253at2759"/>
<dbReference type="SUPFAM" id="SSF47157">
    <property type="entry name" value="Mitochondrial import receptor subunit Tom20"/>
    <property type="match status" value="1"/>
</dbReference>
<keyword evidence="8 14" id="KW-0496">Mitochondrion</keyword>
<keyword evidence="3" id="KW-0813">Transport</keyword>
<dbReference type="Pfam" id="PF02064">
    <property type="entry name" value="MAS20"/>
    <property type="match status" value="1"/>
</dbReference>
<keyword evidence="16" id="KW-0675">Receptor</keyword>
<dbReference type="Gene3D" id="1.20.960.10">
    <property type="entry name" value="Mitochondrial outer membrane translocase complex, subunit Tom20 domain"/>
    <property type="match status" value="1"/>
</dbReference>
<accession>A0A9P4NNK2</accession>